<dbReference type="Pfam" id="PF05641">
    <property type="entry name" value="Agenet"/>
    <property type="match status" value="1"/>
</dbReference>
<dbReference type="OrthoDB" id="891596at2759"/>
<comment type="caution">
    <text evidence="2">The sequence shown here is derived from an EMBL/GenBank/DDBJ whole genome shotgun (WGS) entry which is preliminary data.</text>
</comment>
<accession>A0A2G9GAN3</accession>
<dbReference type="PANTHER" id="PTHR31917">
    <property type="entry name" value="AGENET DOMAIN-CONTAINING PROTEIN-RELATED"/>
    <property type="match status" value="1"/>
</dbReference>
<dbReference type="Proteomes" id="UP000231279">
    <property type="component" value="Unassembled WGS sequence"/>
</dbReference>
<evidence type="ECO:0000259" key="1">
    <source>
        <dbReference type="SMART" id="SM00743"/>
    </source>
</evidence>
<name>A0A2G9GAN3_9LAMI</name>
<feature type="domain" description="Agenet" evidence="1">
    <location>
        <begin position="1"/>
        <end position="66"/>
    </location>
</feature>
<dbReference type="AlphaFoldDB" id="A0A2G9GAN3"/>
<keyword evidence="3" id="KW-1185">Reference proteome</keyword>
<dbReference type="InterPro" id="IPR008395">
    <property type="entry name" value="Agenet-like_dom"/>
</dbReference>
<evidence type="ECO:0000313" key="3">
    <source>
        <dbReference type="Proteomes" id="UP000231279"/>
    </source>
</evidence>
<proteinExistence type="predicted"/>
<dbReference type="STRING" id="429701.A0A2G9GAN3"/>
<evidence type="ECO:0000313" key="2">
    <source>
        <dbReference type="EMBL" id="PIN02351.1"/>
    </source>
</evidence>
<dbReference type="EMBL" id="NKXS01005961">
    <property type="protein sequence ID" value="PIN02351.1"/>
    <property type="molecule type" value="Genomic_DNA"/>
</dbReference>
<feature type="domain" description="Agenet" evidence="1">
    <location>
        <begin position="69"/>
        <end position="142"/>
    </location>
</feature>
<sequence>MRFKKGDKVEVMNNKEVPVSWRSAEIISGSGHTYTVQYDYYPGMATNRMVEMVSSKFVRPCPPLVHGVQSFMAGDIVDVFYECSWKIAAILKILAGKKETKWNKNHMQAAGFENQYLVRLLGCSRELVMDRSNIRIRQTWHDNKWILMGKNSRAGDDVIANKPSTSNCCPNTNFQVAEFNARAKNLPKKDCTNNQDDAALWGSAVISSRSLKRMSPYGSSVVETHNGRVQKLRAIEKDGWKQRVVAAPVLEKGYSWRHASFASNGLHMMPGCAAFLLALNFGRFTRLLSKRCYSLWLLPANVETGSLAAKVCLKIYISHVQEQRQTVSGWSL</sequence>
<dbReference type="SMART" id="SM00743">
    <property type="entry name" value="Agenet"/>
    <property type="match status" value="2"/>
</dbReference>
<reference evidence="3" key="1">
    <citation type="journal article" date="2018" name="Gigascience">
        <title>Genome assembly of the Pink Ipe (Handroanthus impetiginosus, Bignoniaceae), a highly valued, ecologically keystone Neotropical timber forest tree.</title>
        <authorList>
            <person name="Silva-Junior O.B."/>
            <person name="Grattapaglia D."/>
            <person name="Novaes E."/>
            <person name="Collevatti R.G."/>
        </authorList>
    </citation>
    <scope>NUCLEOTIDE SEQUENCE [LARGE SCALE GENOMIC DNA]</scope>
    <source>
        <strain evidence="3">cv. UFG-1</strain>
    </source>
</reference>
<organism evidence="2 3">
    <name type="scientific">Handroanthus impetiginosus</name>
    <dbReference type="NCBI Taxonomy" id="429701"/>
    <lineage>
        <taxon>Eukaryota</taxon>
        <taxon>Viridiplantae</taxon>
        <taxon>Streptophyta</taxon>
        <taxon>Embryophyta</taxon>
        <taxon>Tracheophyta</taxon>
        <taxon>Spermatophyta</taxon>
        <taxon>Magnoliopsida</taxon>
        <taxon>eudicotyledons</taxon>
        <taxon>Gunneridae</taxon>
        <taxon>Pentapetalae</taxon>
        <taxon>asterids</taxon>
        <taxon>lamiids</taxon>
        <taxon>Lamiales</taxon>
        <taxon>Bignoniaceae</taxon>
        <taxon>Crescentiina</taxon>
        <taxon>Tabebuia alliance</taxon>
        <taxon>Handroanthus</taxon>
    </lineage>
</organism>
<protein>
    <recommendedName>
        <fullName evidence="1">Agenet domain-containing protein</fullName>
    </recommendedName>
</protein>
<dbReference type="PANTHER" id="PTHR31917:SF5">
    <property type="entry name" value="OS02G0204500 PROTEIN"/>
    <property type="match status" value="1"/>
</dbReference>
<gene>
    <name evidence="2" type="ORF">CDL12_25140</name>
</gene>
<dbReference type="InterPro" id="IPR014002">
    <property type="entry name" value="Agenet_dom_plant"/>
</dbReference>